<dbReference type="AlphaFoldDB" id="A0A1V3XCG1"/>
<comment type="caution">
    <text evidence="2">The sequence shown here is derived from an EMBL/GenBank/DDBJ whole genome shotgun (WGS) entry which is preliminary data.</text>
</comment>
<protein>
    <submittedName>
        <fullName evidence="2">Uncharacterized protein</fullName>
    </submittedName>
</protein>
<evidence type="ECO:0000313" key="2">
    <source>
        <dbReference type="EMBL" id="OOK76416.1"/>
    </source>
</evidence>
<accession>A0A1V3XCG1</accession>
<reference evidence="2 3" key="1">
    <citation type="submission" date="2017-02" db="EMBL/GenBank/DDBJ databases">
        <title>Complete genome sequences of Mycobacterium kansasii strains isolated from rhesus macaques.</title>
        <authorList>
            <person name="Panda A."/>
            <person name="Nagaraj S."/>
            <person name="Zhao X."/>
            <person name="Tettelin H."/>
            <person name="Detolla L.J."/>
        </authorList>
    </citation>
    <scope>NUCLEOTIDE SEQUENCE [LARGE SCALE GENOMIC DNA]</scope>
    <source>
        <strain evidence="2 3">11-3813</strain>
    </source>
</reference>
<dbReference type="Proteomes" id="UP000189229">
    <property type="component" value="Unassembled WGS sequence"/>
</dbReference>
<proteinExistence type="predicted"/>
<organism evidence="2 3">
    <name type="scientific">Mycobacterium kansasii</name>
    <dbReference type="NCBI Taxonomy" id="1768"/>
    <lineage>
        <taxon>Bacteria</taxon>
        <taxon>Bacillati</taxon>
        <taxon>Actinomycetota</taxon>
        <taxon>Actinomycetes</taxon>
        <taxon>Mycobacteriales</taxon>
        <taxon>Mycobacteriaceae</taxon>
        <taxon>Mycobacterium</taxon>
    </lineage>
</organism>
<sequence length="45" mass="4624">MHPGSAGLTRCTSATTREPARWMSAEPVPVGGETAGNLGATEVRL</sequence>
<evidence type="ECO:0000256" key="1">
    <source>
        <dbReference type="SAM" id="MobiDB-lite"/>
    </source>
</evidence>
<dbReference type="EMBL" id="MVBM01000003">
    <property type="protein sequence ID" value="OOK76416.1"/>
    <property type="molecule type" value="Genomic_DNA"/>
</dbReference>
<name>A0A1V3XCG1_MYCKA</name>
<gene>
    <name evidence="2" type="ORF">BZL30_3800</name>
</gene>
<evidence type="ECO:0000313" key="3">
    <source>
        <dbReference type="Proteomes" id="UP000189229"/>
    </source>
</evidence>
<feature type="region of interest" description="Disordered" evidence="1">
    <location>
        <begin position="1"/>
        <end position="45"/>
    </location>
</feature>